<dbReference type="RefSeq" id="WP_071643809.1">
    <property type="nucleotide sequence ID" value="NZ_JACSPX010000001.1"/>
</dbReference>
<evidence type="ECO:0000256" key="1">
    <source>
        <dbReference type="SAM" id="MobiDB-lite"/>
    </source>
</evidence>
<keyword evidence="2" id="KW-0472">Membrane</keyword>
<gene>
    <name evidence="3" type="ORF">H9633_08675</name>
</gene>
<sequence length="216" mass="22736">MTFRFIQPESRPLLETPPAAGRSLASGDARRQLDADYRRWTRLLVGFAGLVLASFGVVAVVGIPLSGARLTAVDITMAVVGAVLGAIGVWILVRLHRSGRALLSALAWWTAEPYRRGAAHPRASGWVSARTVNVEPPILARIVSSSVLGLFGILAMATVAYPTPPGALNPAPAGIGLGILLLLTACGQMGGVMRLVSGLAVADPVWARIRSAFRRD</sequence>
<feature type="transmembrane region" description="Helical" evidence="2">
    <location>
        <begin position="138"/>
        <end position="161"/>
    </location>
</feature>
<dbReference type="EMBL" id="JACSPX010000001">
    <property type="protein sequence ID" value="MBD8012375.1"/>
    <property type="molecule type" value="Genomic_DNA"/>
</dbReference>
<name>A0ABR8W5S5_9MICO</name>
<evidence type="ECO:0000313" key="3">
    <source>
        <dbReference type="EMBL" id="MBD8012375.1"/>
    </source>
</evidence>
<evidence type="ECO:0000313" key="4">
    <source>
        <dbReference type="Proteomes" id="UP000611521"/>
    </source>
</evidence>
<feature type="transmembrane region" description="Helical" evidence="2">
    <location>
        <begin position="167"/>
        <end position="186"/>
    </location>
</feature>
<accession>A0ABR8W5S5</accession>
<evidence type="ECO:0008006" key="5">
    <source>
        <dbReference type="Google" id="ProtNLM"/>
    </source>
</evidence>
<proteinExistence type="predicted"/>
<feature type="transmembrane region" description="Helical" evidence="2">
    <location>
        <begin position="75"/>
        <end position="93"/>
    </location>
</feature>
<keyword evidence="2" id="KW-0812">Transmembrane</keyword>
<keyword evidence="4" id="KW-1185">Reference proteome</keyword>
<dbReference type="Proteomes" id="UP000611521">
    <property type="component" value="Unassembled WGS sequence"/>
</dbReference>
<comment type="caution">
    <text evidence="3">The sequence shown here is derived from an EMBL/GenBank/DDBJ whole genome shotgun (WGS) entry which is preliminary data.</text>
</comment>
<feature type="region of interest" description="Disordered" evidence="1">
    <location>
        <begin position="1"/>
        <end position="27"/>
    </location>
</feature>
<evidence type="ECO:0000256" key="2">
    <source>
        <dbReference type="SAM" id="Phobius"/>
    </source>
</evidence>
<protein>
    <recommendedName>
        <fullName evidence="5">RDD family protein</fullName>
    </recommendedName>
</protein>
<keyword evidence="2" id="KW-1133">Transmembrane helix</keyword>
<organism evidence="3 4">
    <name type="scientific">Microbacterium commune</name>
    <dbReference type="NCBI Taxonomy" id="2762219"/>
    <lineage>
        <taxon>Bacteria</taxon>
        <taxon>Bacillati</taxon>
        <taxon>Actinomycetota</taxon>
        <taxon>Actinomycetes</taxon>
        <taxon>Micrococcales</taxon>
        <taxon>Microbacteriaceae</taxon>
        <taxon>Microbacterium</taxon>
    </lineage>
</organism>
<feature type="transmembrane region" description="Helical" evidence="2">
    <location>
        <begin position="40"/>
        <end position="63"/>
    </location>
</feature>
<reference evidence="3 4" key="1">
    <citation type="submission" date="2020-08" db="EMBL/GenBank/DDBJ databases">
        <title>A Genomic Blueprint of the Chicken Gut Microbiome.</title>
        <authorList>
            <person name="Gilroy R."/>
            <person name="Ravi A."/>
            <person name="Getino M."/>
            <person name="Pursley I."/>
            <person name="Horton D.L."/>
            <person name="Alikhan N.-F."/>
            <person name="Baker D."/>
            <person name="Gharbi K."/>
            <person name="Hall N."/>
            <person name="Watson M."/>
            <person name="Adriaenssens E.M."/>
            <person name="Foster-Nyarko E."/>
            <person name="Jarju S."/>
            <person name="Secka A."/>
            <person name="Antonio M."/>
            <person name="Oren A."/>
            <person name="Chaudhuri R."/>
            <person name="La Ragione R.M."/>
            <person name="Hildebrand F."/>
            <person name="Pallen M.J."/>
        </authorList>
    </citation>
    <scope>NUCLEOTIDE SEQUENCE [LARGE SCALE GENOMIC DNA]</scope>
    <source>
        <strain evidence="3 4">Re1</strain>
    </source>
</reference>